<proteinExistence type="predicted"/>
<reference evidence="1 2" key="1">
    <citation type="submission" date="2020-02" db="EMBL/GenBank/DDBJ databases">
        <title>Tigecycline-resistant Acinetobacter species from pigs and migratory birds.</title>
        <authorList>
            <person name="Chen C."/>
            <person name="Sun J."/>
            <person name="Liao X.-P."/>
            <person name="Liu Y.-H."/>
        </authorList>
    </citation>
    <scope>NUCLEOTIDE SEQUENCE [LARGE SCALE GENOMIC DNA]</scope>
    <source>
        <strain evidence="1 2">YH12207_T</strain>
    </source>
</reference>
<dbReference type="EMBL" id="CP048659">
    <property type="protein sequence ID" value="QOW45682.1"/>
    <property type="molecule type" value="Genomic_DNA"/>
</dbReference>
<evidence type="ECO:0000313" key="2">
    <source>
        <dbReference type="Proteomes" id="UP000593966"/>
    </source>
</evidence>
<name>A0A7S7AH32_9GAMM</name>
<organism evidence="1 2">
    <name type="scientific">Acinetobacter piscicola</name>
    <dbReference type="NCBI Taxonomy" id="2006115"/>
    <lineage>
        <taxon>Bacteria</taxon>
        <taxon>Pseudomonadati</taxon>
        <taxon>Pseudomonadota</taxon>
        <taxon>Gammaproteobacteria</taxon>
        <taxon>Moraxellales</taxon>
        <taxon>Moraxellaceae</taxon>
        <taxon>Acinetobacter</taxon>
    </lineage>
</organism>
<evidence type="ECO:0000313" key="1">
    <source>
        <dbReference type="EMBL" id="QOW45682.1"/>
    </source>
</evidence>
<accession>A0A7S7AH32</accession>
<protein>
    <submittedName>
        <fullName evidence="1">Uncharacterized protein</fullName>
    </submittedName>
</protein>
<sequence length="365" mass="39284">MNYSFNNIKMNLGIAVVTVLLTACGGGSSNNDNTPVKDTPKDPQMTYSQLVGTTFSTTPLQSALITAICKDGGGFKEKVITDAQGKWKGDVNSTQLPCRLEVTSSQKQYHGYATKAGNVNLNPLTDLLIANATSQLPSIWYKTGSAIDETRLKTSNTALLKTLKSKGYNIDESKDLIGTVSDLNSDEYQVTKDLISTIEKSITIKDFNELLLLIKDGNIGQIPNKTSISENLPSLQINPNACIKIDEINYDHCNSTVINDFVENQLITPMGEQCTLTKVNDKLVLSNGKIAVTALLNSEENDFAVIPSAKIAGDSLLIAAANNDGVAVSLVYDLKKKIIGGSTAGSKDLNDTNSLVCSSTRKNKY</sequence>
<dbReference type="Proteomes" id="UP000593966">
    <property type="component" value="Chromosome"/>
</dbReference>
<gene>
    <name evidence="1" type="ORF">G0028_07130</name>
</gene>
<keyword evidence="2" id="KW-1185">Reference proteome</keyword>
<dbReference type="AlphaFoldDB" id="A0A7S7AH32"/>
<dbReference type="RefSeq" id="WP_180045331.1">
    <property type="nucleotide sequence ID" value="NZ_CP048659.1"/>
</dbReference>